<keyword evidence="9" id="KW-0812">Transmembrane</keyword>
<organism evidence="11 12">
    <name type="scientific">Caenorhabditis briggsae</name>
    <dbReference type="NCBI Taxonomy" id="6238"/>
    <lineage>
        <taxon>Eukaryota</taxon>
        <taxon>Metazoa</taxon>
        <taxon>Ecdysozoa</taxon>
        <taxon>Nematoda</taxon>
        <taxon>Chromadorea</taxon>
        <taxon>Rhabditida</taxon>
        <taxon>Rhabditina</taxon>
        <taxon>Rhabditomorpha</taxon>
        <taxon>Rhabditoidea</taxon>
        <taxon>Rhabditidae</taxon>
        <taxon>Peloderinae</taxon>
        <taxon>Caenorhabditis</taxon>
    </lineage>
</organism>
<evidence type="ECO:0000256" key="8">
    <source>
        <dbReference type="SAM" id="MobiDB-lite"/>
    </source>
</evidence>
<feature type="domain" description="Protein kinase" evidence="10">
    <location>
        <begin position="138"/>
        <end position="393"/>
    </location>
</feature>
<gene>
    <name evidence="11" type="ORF">L5515_000872</name>
</gene>
<keyword evidence="2" id="KW-0723">Serine/threonine-protein kinase</keyword>
<sequence>MKCYYNLISTTVWNRFSYLEFRRSVLPVLLFLVCNLFAAYTVSLPLFPTAKNGREKGEYTHTHNTCRLSAIAVVHCQFFHSFGSKMDTSPHSKPSSSSASQSSHSPSPAPVTAPRKTRDSGLCMTQDIPEIPTHCIDNLNSHQLGRGTYGIVEKTRYRRSRNHEYRPAAIKYSSPIHLATLIREAKVMWALRDHSNIIKIYGLYRDARHGQGVVMEYMDCGSMSELIYDRKSIDYTIDHVASWLYQMASAVNTFHRNDQVHRDLKLQNMLLCDRYRTMKLCDFGTFTAMHQSMTSNRGTPITMAPEVFRCEEYNQKSDIYSIGIIMWQMIARNHPYNRNLSVPGLLYNVATASLRPPELDCNPILSDFYKQCWHDDPVSRPTAAECLQYFTALKTEYPNGNVPLADANTNRPVETPPPRVHRPSGLGSASGSGLGTNGRTPTASNHLNAPQAVNTHRRNRSETIQMKPELPYPVMPGEVAASSSGAFRGPRSQSEAKNLRDAGRSQSGQRHPHRNAPPIPIDDRRDSNESNEKDAIFMELLRNDDTRPVDPDARDEASLDIFHQHCSSNKEYADALLLKKEVLRAKHELLSRWPQHQRHVELLERQNYLEQEIAKLEYNSDDDFSITERL</sequence>
<dbReference type="Gene3D" id="1.10.510.10">
    <property type="entry name" value="Transferase(Phosphotransferase) domain 1"/>
    <property type="match status" value="1"/>
</dbReference>
<keyword evidence="9" id="KW-1133">Transmembrane helix</keyword>
<dbReference type="Proteomes" id="UP000829354">
    <property type="component" value="Chromosome I"/>
</dbReference>
<evidence type="ECO:0000259" key="10">
    <source>
        <dbReference type="PROSITE" id="PS50011"/>
    </source>
</evidence>
<keyword evidence="5" id="KW-0418">Kinase</keyword>
<name>A0AAE9J2J9_CAEBR</name>
<dbReference type="PRINTS" id="PR00109">
    <property type="entry name" value="TYRKINASE"/>
</dbReference>
<feature type="region of interest" description="Disordered" evidence="8">
    <location>
        <begin position="401"/>
        <end position="529"/>
    </location>
</feature>
<feature type="compositionally biased region" description="Polar residues" evidence="8">
    <location>
        <begin position="481"/>
        <end position="496"/>
    </location>
</feature>
<proteinExistence type="inferred from homology"/>
<dbReference type="PANTHER" id="PTHR46716:SF1">
    <property type="entry name" value="MITOGEN-ACTIVATED PROTEIN KINASE KINASE KINASE 7"/>
    <property type="match status" value="1"/>
</dbReference>
<protein>
    <recommendedName>
        <fullName evidence="10">Protein kinase domain-containing protein</fullName>
    </recommendedName>
</protein>
<dbReference type="InterPro" id="IPR000719">
    <property type="entry name" value="Prot_kinase_dom"/>
</dbReference>
<evidence type="ECO:0000256" key="2">
    <source>
        <dbReference type="ARBA" id="ARBA00022527"/>
    </source>
</evidence>
<evidence type="ECO:0000313" key="12">
    <source>
        <dbReference type="Proteomes" id="UP000829354"/>
    </source>
</evidence>
<accession>A0AAE9J2J9</accession>
<keyword evidence="6 7" id="KW-0067">ATP-binding</keyword>
<keyword evidence="3" id="KW-0808">Transferase</keyword>
<evidence type="ECO:0000313" key="11">
    <source>
        <dbReference type="EMBL" id="UMM11736.1"/>
    </source>
</evidence>
<dbReference type="PROSITE" id="PS00107">
    <property type="entry name" value="PROTEIN_KINASE_ATP"/>
    <property type="match status" value="1"/>
</dbReference>
<dbReference type="AlphaFoldDB" id="A0AAE9J2J9"/>
<dbReference type="InterPro" id="IPR017441">
    <property type="entry name" value="Protein_kinase_ATP_BS"/>
</dbReference>
<dbReference type="EMBL" id="CP092620">
    <property type="protein sequence ID" value="UMM11736.1"/>
    <property type="molecule type" value="Genomic_DNA"/>
</dbReference>
<dbReference type="PANTHER" id="PTHR46716">
    <property type="entry name" value="MITOGEN-ACTIVATED PROTEIN KINASE KINASE KINASE 7"/>
    <property type="match status" value="1"/>
</dbReference>
<keyword evidence="4 7" id="KW-0547">Nucleotide-binding</keyword>
<feature type="binding site" evidence="7">
    <location>
        <position position="171"/>
    </location>
    <ligand>
        <name>ATP</name>
        <dbReference type="ChEBI" id="CHEBI:30616"/>
    </ligand>
</feature>
<evidence type="ECO:0000256" key="6">
    <source>
        <dbReference type="ARBA" id="ARBA00022840"/>
    </source>
</evidence>
<feature type="compositionally biased region" description="Polar residues" evidence="8">
    <location>
        <begin position="437"/>
        <end position="454"/>
    </location>
</feature>
<dbReference type="PROSITE" id="PS50011">
    <property type="entry name" value="PROTEIN_KINASE_DOM"/>
    <property type="match status" value="1"/>
</dbReference>
<feature type="transmembrane region" description="Helical" evidence="9">
    <location>
        <begin position="25"/>
        <end position="47"/>
    </location>
</feature>
<dbReference type="GO" id="GO:0005524">
    <property type="term" value="F:ATP binding"/>
    <property type="evidence" value="ECO:0007669"/>
    <property type="project" value="UniProtKB-UniRule"/>
</dbReference>
<keyword evidence="9" id="KW-0472">Membrane</keyword>
<reference evidence="11 12" key="1">
    <citation type="submission" date="2022-04" db="EMBL/GenBank/DDBJ databases">
        <title>Chromosome-level reference genomes for two strains of Caenorhabditis briggsae: an improved platform for comparative genomics.</title>
        <authorList>
            <person name="Stevens L."/>
            <person name="Andersen E."/>
        </authorList>
    </citation>
    <scope>NUCLEOTIDE SEQUENCE [LARGE SCALE GENOMIC DNA]</scope>
    <source>
        <strain evidence="11">VX34</strain>
        <tissue evidence="11">Whole-organism</tissue>
    </source>
</reference>
<comment type="similarity">
    <text evidence="1">Belongs to the protein kinase superfamily. STE Ser/Thr protein kinase family. MAP kinase kinase kinase subfamily.</text>
</comment>
<dbReference type="SMART" id="SM00220">
    <property type="entry name" value="S_TKc"/>
    <property type="match status" value="1"/>
</dbReference>
<dbReference type="Pfam" id="PF00069">
    <property type="entry name" value="Pkinase"/>
    <property type="match status" value="1"/>
</dbReference>
<feature type="compositionally biased region" description="Low complexity" evidence="8">
    <location>
        <begin position="89"/>
        <end position="106"/>
    </location>
</feature>
<evidence type="ECO:0000256" key="5">
    <source>
        <dbReference type="ARBA" id="ARBA00022777"/>
    </source>
</evidence>
<evidence type="ECO:0000256" key="7">
    <source>
        <dbReference type="PROSITE-ProRule" id="PRU10141"/>
    </source>
</evidence>
<evidence type="ECO:0000256" key="4">
    <source>
        <dbReference type="ARBA" id="ARBA00022741"/>
    </source>
</evidence>
<evidence type="ECO:0000256" key="9">
    <source>
        <dbReference type="SAM" id="Phobius"/>
    </source>
</evidence>
<dbReference type="SUPFAM" id="SSF56112">
    <property type="entry name" value="Protein kinase-like (PK-like)"/>
    <property type="match status" value="1"/>
</dbReference>
<keyword evidence="12" id="KW-1185">Reference proteome</keyword>
<evidence type="ECO:0000256" key="1">
    <source>
        <dbReference type="ARBA" id="ARBA00006529"/>
    </source>
</evidence>
<dbReference type="GO" id="GO:0004674">
    <property type="term" value="F:protein serine/threonine kinase activity"/>
    <property type="evidence" value="ECO:0007669"/>
    <property type="project" value="UniProtKB-KW"/>
</dbReference>
<dbReference type="InterPro" id="IPR001245">
    <property type="entry name" value="Ser-Thr/Tyr_kinase_cat_dom"/>
</dbReference>
<dbReference type="InterPro" id="IPR011009">
    <property type="entry name" value="Kinase-like_dom_sf"/>
</dbReference>
<evidence type="ECO:0000256" key="3">
    <source>
        <dbReference type="ARBA" id="ARBA00022679"/>
    </source>
</evidence>
<feature type="region of interest" description="Disordered" evidence="8">
    <location>
        <begin position="87"/>
        <end position="119"/>
    </location>
</feature>